<feature type="non-terminal residue" evidence="4">
    <location>
        <position position="1"/>
    </location>
</feature>
<feature type="region of interest" description="Disordered" evidence="2">
    <location>
        <begin position="154"/>
        <end position="188"/>
    </location>
</feature>
<gene>
    <name evidence="4" type="ORF">Taro_016807</name>
</gene>
<dbReference type="Proteomes" id="UP000652761">
    <property type="component" value="Unassembled WGS sequence"/>
</dbReference>
<reference evidence="4" key="1">
    <citation type="submission" date="2017-07" db="EMBL/GenBank/DDBJ databases">
        <title>Taro Niue Genome Assembly and Annotation.</title>
        <authorList>
            <person name="Atibalentja N."/>
            <person name="Keating K."/>
            <person name="Fields C.J."/>
        </authorList>
    </citation>
    <scope>NUCLEOTIDE SEQUENCE</scope>
    <source>
        <strain evidence="4">Niue_2</strain>
        <tissue evidence="4">Leaf</tissue>
    </source>
</reference>
<dbReference type="PANTHER" id="PTHR33155:SF27">
    <property type="entry name" value="FANTASTIC FOUR-LIKE PROTEIN (DUF3049)"/>
    <property type="match status" value="1"/>
</dbReference>
<evidence type="ECO:0000256" key="1">
    <source>
        <dbReference type="ARBA" id="ARBA00008690"/>
    </source>
</evidence>
<proteinExistence type="inferred from homology"/>
<dbReference type="InterPro" id="IPR046431">
    <property type="entry name" value="FAF_dom"/>
</dbReference>
<dbReference type="AlphaFoldDB" id="A0A843ULE9"/>
<evidence type="ECO:0000313" key="4">
    <source>
        <dbReference type="EMBL" id="MQL84305.1"/>
    </source>
</evidence>
<name>A0A843ULE9_COLES</name>
<organism evidence="4 5">
    <name type="scientific">Colocasia esculenta</name>
    <name type="common">Wild taro</name>
    <name type="synonym">Arum esculentum</name>
    <dbReference type="NCBI Taxonomy" id="4460"/>
    <lineage>
        <taxon>Eukaryota</taxon>
        <taxon>Viridiplantae</taxon>
        <taxon>Streptophyta</taxon>
        <taxon>Embryophyta</taxon>
        <taxon>Tracheophyta</taxon>
        <taxon>Spermatophyta</taxon>
        <taxon>Magnoliopsida</taxon>
        <taxon>Liliopsida</taxon>
        <taxon>Araceae</taxon>
        <taxon>Aroideae</taxon>
        <taxon>Colocasieae</taxon>
        <taxon>Colocasia</taxon>
    </lineage>
</organism>
<evidence type="ECO:0000256" key="2">
    <source>
        <dbReference type="SAM" id="MobiDB-lite"/>
    </source>
</evidence>
<dbReference type="PANTHER" id="PTHR33155">
    <property type="entry name" value="FANTASTIC FOUR-LIKE PROTEIN (DUF3049)"/>
    <property type="match status" value="1"/>
</dbReference>
<dbReference type="EMBL" id="NMUH01000752">
    <property type="protein sequence ID" value="MQL84305.1"/>
    <property type="molecule type" value="Genomic_DNA"/>
</dbReference>
<dbReference type="OrthoDB" id="1931928at2759"/>
<comment type="caution">
    <text evidence="4">The sequence shown here is derived from an EMBL/GenBank/DDBJ whole genome shotgun (WGS) entry which is preliminary data.</text>
</comment>
<comment type="similarity">
    <text evidence="1">Belongs to the fantastic four family.</text>
</comment>
<dbReference type="InterPro" id="IPR021410">
    <property type="entry name" value="FAF"/>
</dbReference>
<keyword evidence="5" id="KW-1185">Reference proteome</keyword>
<evidence type="ECO:0000313" key="5">
    <source>
        <dbReference type="Proteomes" id="UP000652761"/>
    </source>
</evidence>
<feature type="domain" description="FAF" evidence="3">
    <location>
        <begin position="182"/>
        <end position="227"/>
    </location>
</feature>
<feature type="compositionally biased region" description="Basic residues" evidence="2">
    <location>
        <begin position="167"/>
        <end position="178"/>
    </location>
</feature>
<protein>
    <recommendedName>
        <fullName evidence="3">FAF domain-containing protein</fullName>
    </recommendedName>
</protein>
<evidence type="ECO:0000259" key="3">
    <source>
        <dbReference type="Pfam" id="PF11250"/>
    </source>
</evidence>
<accession>A0A843ULE9</accession>
<dbReference type="Pfam" id="PF11250">
    <property type="entry name" value="FAF"/>
    <property type="match status" value="1"/>
</dbReference>
<sequence length="246" mass="26659">LTPLFPSASIASRRDPSSRCRASWSSASSGFAVAVRSSLLRPSSGFAMVPDPLLLLALAVRCVVGNIPSSTPHVVESTAVGSKPPCLPLPSLAEVGGIEEASRSGCLDGRSSAACLDLGTESLGFESCCDERMGAEERQAEQEICQRIEEYKRRPPSGEVDDDALQHRKGRSMRRRKTQAKEFPPPIPLLGVGGHSSSFLKVVKSDGRLVLTEVRVERPEILRASRRLDEHLTLETVSRHACSMWL</sequence>